<dbReference type="InterPro" id="IPR029044">
    <property type="entry name" value="Nucleotide-diphossugar_trans"/>
</dbReference>
<dbReference type="InterPro" id="IPR004263">
    <property type="entry name" value="Exostosin"/>
</dbReference>
<evidence type="ECO:0000256" key="6">
    <source>
        <dbReference type="ARBA" id="ARBA00022692"/>
    </source>
</evidence>
<comment type="pathway">
    <text evidence="2">Protein modification; protein glycosylation.</text>
</comment>
<evidence type="ECO:0000256" key="11">
    <source>
        <dbReference type="ARBA" id="ARBA00023157"/>
    </source>
</evidence>
<evidence type="ECO:0000256" key="2">
    <source>
        <dbReference type="ARBA" id="ARBA00004922"/>
    </source>
</evidence>
<dbReference type="GO" id="GO:0016757">
    <property type="term" value="F:glycosyltransferase activity"/>
    <property type="evidence" value="ECO:0007669"/>
    <property type="project" value="UniProtKB-KW"/>
</dbReference>
<dbReference type="SUPFAM" id="SSF53448">
    <property type="entry name" value="Nucleotide-diphospho-sugar transferases"/>
    <property type="match status" value="1"/>
</dbReference>
<dbReference type="GO" id="GO:0005789">
    <property type="term" value="C:endoplasmic reticulum membrane"/>
    <property type="evidence" value="ECO:0007669"/>
    <property type="project" value="UniProtKB-SubCell"/>
</dbReference>
<accession>Q4RKJ6</accession>
<evidence type="ECO:0000256" key="5">
    <source>
        <dbReference type="ARBA" id="ARBA00022679"/>
    </source>
</evidence>
<dbReference type="UniPathway" id="UPA00378"/>
<evidence type="ECO:0000256" key="1">
    <source>
        <dbReference type="ARBA" id="ARBA00004648"/>
    </source>
</evidence>
<evidence type="ECO:0000256" key="8">
    <source>
        <dbReference type="ARBA" id="ARBA00022968"/>
    </source>
</evidence>
<comment type="subcellular location">
    <subcellularLocation>
        <location evidence="1">Endoplasmic reticulum membrane</location>
        <topology evidence="1">Single-pass type II membrane protein</topology>
    </subcellularLocation>
</comment>
<name>Q4RKJ6_TETNG</name>
<keyword evidence="8" id="KW-0735">Signal-anchor</keyword>
<dbReference type="Pfam" id="PF09258">
    <property type="entry name" value="Glyco_transf_64"/>
    <property type="match status" value="1"/>
</dbReference>
<keyword evidence="4" id="KW-0328">Glycosyltransferase</keyword>
<dbReference type="OrthoDB" id="5954868at2759"/>
<gene>
    <name evidence="16" type="ORF">GSTENG00032917001</name>
</gene>
<dbReference type="Gene3D" id="3.90.550.10">
    <property type="entry name" value="Spore Coat Polysaccharide Biosynthesis Protein SpsA, Chain A"/>
    <property type="match status" value="1"/>
</dbReference>
<sequence>MQARKKYVLLGLCACCWLLLFYWGGGVQLRVFRMLTRQRGEVVRPWPNWTDRAFLPRYAHLDELQTDPGMPESSGQRRQAWSTVYKDSRCRMETCFDFSRCRRRGREGFRVYIYPSDKNDRMSESYRKILTSISESRYYTSDPHEACLFVLGIDTLDRDQLSGQFVPNVDERIRGYPLWNDGRNHLIFNLYSGTWPNYTEDLGFNTGQAMLAKASLNTEHFRQAFDVSIPLFSKDHPQKGGERGWLVRNATPPQRKYLLMFKGKRYLTGIGSDTRNALHHIHNGKDIVSLTTCRHGKDWEKHKDARCDHDNLEYERSYCSSPGRTHWCECPLNGCPFSTLMGPLSTLANTTAIIAGKASGELTGFCPGQLEHESFDSDNAAEGSCGGGVVFLLAYLLATAQLAFWALGGMLWRGPGARPFPPHCTLCLLITLGANQGRDGTVSEDAERGTGRDSKTEQVDPGRVMEKAQDPAAVPGLGGVGLMMIWKPVMRGRVLTSIHGKRGKCELQLKTTLQVLLFQRSIVIKQSRLGRRERTCCVFGVISGSPRGRYAARSLAFHSDGGGNWFDYQELLHNSTFCLVPRGRRLGSFRFLESLQAACIPVLLSNGWELPFSDVIQWNQAVIEGDERLLLQVPSTVRAVGNERVLALRQRTQMLWEAYFSSVDKIVLTTLEIIKDRVFSHISRNKYMWNSLPGGLLVLPEYSTHLAHFPFYYLGLGVSPGQEFTAVINAVSPLVSQSQPIMKLLQVVSKSKYCSQIIILWNSEKPQPSRSKWPPMPVPLTVTDGRRKTTSRFLPQVAIETEAVLSLDEDTVLLTSEVNFAFLVWRSFPDRIVGYPPRSHFWDPLKRAWGYTSKWTNDYSIVLTGAAFYHRYYHHLFSHYLPQSLRTLVDRTSNCEDILMNFLVSAVTHLPPIKVAQRKQYKELPGVQVGSRFPPTHPLVCQVDCLEGKKCGLFVLSRVQRVSPGRTRSTLTSGRSASIPLPAGLATCPWFTLSFAWTLCSSRIRCRSCARSTKTWKEHEKGEQRRHGCAEEASRSGVVT</sequence>
<dbReference type="KEGG" id="tng:GSTEN00032917G001"/>
<evidence type="ECO:0000256" key="12">
    <source>
        <dbReference type="ARBA" id="ARBA00023180"/>
    </source>
</evidence>
<evidence type="ECO:0000256" key="10">
    <source>
        <dbReference type="ARBA" id="ARBA00023136"/>
    </source>
</evidence>
<dbReference type="PANTHER" id="PTHR48261:SF3">
    <property type="entry name" value="EXOSTOSIN GLYCOSYLTRANSFERASE 1"/>
    <property type="match status" value="1"/>
</dbReference>
<dbReference type="AlphaFoldDB" id="Q4RKJ6"/>
<evidence type="ECO:0000313" key="16">
    <source>
        <dbReference type="EMBL" id="CAG11086.1"/>
    </source>
</evidence>
<evidence type="ECO:0000256" key="9">
    <source>
        <dbReference type="ARBA" id="ARBA00022989"/>
    </source>
</evidence>
<keyword evidence="6" id="KW-0812">Transmembrane</keyword>
<keyword evidence="7" id="KW-0256">Endoplasmic reticulum</keyword>
<evidence type="ECO:0000259" key="15">
    <source>
        <dbReference type="Pfam" id="PF09258"/>
    </source>
</evidence>
<reference evidence="16" key="1">
    <citation type="journal article" date="2004" name="Nature">
        <title>Genome duplication in the teleost fish Tetraodon nigroviridis reveals the early vertebrate proto-karyotype.</title>
        <authorList>
            <person name="Jaillon O."/>
            <person name="Aury J.-M."/>
            <person name="Brunet F."/>
            <person name="Petit J.-L."/>
            <person name="Stange-Thomann N."/>
            <person name="Mauceli E."/>
            <person name="Bouneau L."/>
            <person name="Fischer C."/>
            <person name="Ozouf-Costaz C."/>
            <person name="Bernot A."/>
            <person name="Nicaud S."/>
            <person name="Jaffe D."/>
            <person name="Fisher S."/>
            <person name="Lutfalla G."/>
            <person name="Dossat C."/>
            <person name="Segurens B."/>
            <person name="Dasilva C."/>
            <person name="Salanoubat M."/>
            <person name="Levy M."/>
            <person name="Boudet N."/>
            <person name="Castellano S."/>
            <person name="Anthouard V."/>
            <person name="Jubin C."/>
            <person name="Castelli V."/>
            <person name="Katinka M."/>
            <person name="Vacherie B."/>
            <person name="Biemont C."/>
            <person name="Skalli Z."/>
            <person name="Cattolico L."/>
            <person name="Poulain J."/>
            <person name="De Berardinis V."/>
            <person name="Cruaud C."/>
            <person name="Duprat S."/>
            <person name="Brottier P."/>
            <person name="Coutanceau J.-P."/>
            <person name="Gouzy J."/>
            <person name="Parra G."/>
            <person name="Lardier G."/>
            <person name="Chapple C."/>
            <person name="McKernan K.J."/>
            <person name="McEwan P."/>
            <person name="Bosak S."/>
            <person name="Kellis M."/>
            <person name="Volff J.-N."/>
            <person name="Guigo R."/>
            <person name="Zody M.C."/>
            <person name="Mesirov J."/>
            <person name="Lindblad-Toh K."/>
            <person name="Birren B."/>
            <person name="Nusbaum C."/>
            <person name="Kahn D."/>
            <person name="Robinson-Rechavi M."/>
            <person name="Laudet V."/>
            <person name="Schachter V."/>
            <person name="Quetier F."/>
            <person name="Saurin W."/>
            <person name="Scarpelli C."/>
            <person name="Wincker P."/>
            <person name="Lander E.S."/>
            <person name="Weissenbach J."/>
            <person name="Roest Crollius H."/>
        </authorList>
    </citation>
    <scope>NUCLEOTIDE SEQUENCE [LARGE SCALE GENOMIC DNA]</scope>
</reference>
<feature type="compositionally biased region" description="Basic and acidic residues" evidence="13">
    <location>
        <begin position="445"/>
        <end position="463"/>
    </location>
</feature>
<keyword evidence="12" id="KW-0325">Glycoprotein</keyword>
<feature type="domain" description="Glycosyl transferase 64" evidence="15">
    <location>
        <begin position="724"/>
        <end position="926"/>
    </location>
</feature>
<evidence type="ECO:0000256" key="7">
    <source>
        <dbReference type="ARBA" id="ARBA00022824"/>
    </source>
</evidence>
<dbReference type="PANTHER" id="PTHR48261">
    <property type="entry name" value="ACETYLGLUCOSAMINYLTRANSFERASE"/>
    <property type="match status" value="1"/>
</dbReference>
<dbReference type="InterPro" id="IPR040911">
    <property type="entry name" value="Exostosin_GT47"/>
</dbReference>
<keyword evidence="10" id="KW-0472">Membrane</keyword>
<keyword evidence="11" id="KW-1015">Disulfide bond</keyword>
<evidence type="ECO:0000256" key="4">
    <source>
        <dbReference type="ARBA" id="ARBA00022676"/>
    </source>
</evidence>
<keyword evidence="9" id="KW-1133">Transmembrane helix</keyword>
<dbReference type="InterPro" id="IPR015338">
    <property type="entry name" value="GT64_dom"/>
</dbReference>
<feature type="domain" description="Exostosin GT47" evidence="14">
    <location>
        <begin position="565"/>
        <end position="639"/>
    </location>
</feature>
<dbReference type="GO" id="GO:0015012">
    <property type="term" value="P:heparan sulfate proteoglycan biosynthetic process"/>
    <property type="evidence" value="ECO:0007669"/>
    <property type="project" value="UniProtKB-ARBA"/>
</dbReference>
<proteinExistence type="inferred from homology"/>
<feature type="region of interest" description="Disordered" evidence="13">
    <location>
        <begin position="439"/>
        <end position="463"/>
    </location>
</feature>
<comment type="caution">
    <text evidence="16">The sequence shown here is derived from an EMBL/GenBank/DDBJ whole genome shotgun (WGS) entry which is preliminary data.</text>
</comment>
<protein>
    <submittedName>
        <fullName evidence="16">(spotted green pufferfish) hypothetical protein</fullName>
    </submittedName>
</protein>
<feature type="domain" description="Exostosin GT47" evidence="14">
    <location>
        <begin position="107"/>
        <end position="320"/>
    </location>
</feature>
<evidence type="ECO:0000256" key="13">
    <source>
        <dbReference type="SAM" id="MobiDB-lite"/>
    </source>
</evidence>
<dbReference type="EMBL" id="CAAE01015029">
    <property type="protein sequence ID" value="CAG11086.1"/>
    <property type="molecule type" value="Genomic_DNA"/>
</dbReference>
<reference evidence="16" key="2">
    <citation type="submission" date="2004-02" db="EMBL/GenBank/DDBJ databases">
        <authorList>
            <consortium name="Genoscope"/>
            <consortium name="Whitehead Institute Centre for Genome Research"/>
        </authorList>
    </citation>
    <scope>NUCLEOTIDE SEQUENCE</scope>
</reference>
<keyword evidence="5" id="KW-0808">Transferase</keyword>
<evidence type="ECO:0000256" key="3">
    <source>
        <dbReference type="ARBA" id="ARBA00010271"/>
    </source>
</evidence>
<evidence type="ECO:0000259" key="14">
    <source>
        <dbReference type="Pfam" id="PF03016"/>
    </source>
</evidence>
<organism evidence="16">
    <name type="scientific">Tetraodon nigroviridis</name>
    <name type="common">Spotted green pufferfish</name>
    <name type="synonym">Chelonodon nigroviridis</name>
    <dbReference type="NCBI Taxonomy" id="99883"/>
    <lineage>
        <taxon>Eukaryota</taxon>
        <taxon>Metazoa</taxon>
        <taxon>Chordata</taxon>
        <taxon>Craniata</taxon>
        <taxon>Vertebrata</taxon>
        <taxon>Euteleostomi</taxon>
        <taxon>Actinopterygii</taxon>
        <taxon>Neopterygii</taxon>
        <taxon>Teleostei</taxon>
        <taxon>Neoteleostei</taxon>
        <taxon>Acanthomorphata</taxon>
        <taxon>Eupercaria</taxon>
        <taxon>Tetraodontiformes</taxon>
        <taxon>Tetradontoidea</taxon>
        <taxon>Tetraodontidae</taxon>
        <taxon>Tetraodon</taxon>
    </lineage>
</organism>
<comment type="similarity">
    <text evidence="3">Belongs to the glycosyltransferase 47 family.</text>
</comment>
<dbReference type="Pfam" id="PF03016">
    <property type="entry name" value="Exostosin_GT47"/>
    <property type="match status" value="2"/>
</dbReference>